<dbReference type="InterPro" id="IPR000525">
    <property type="entry name" value="Initiator_Rep_WH1"/>
</dbReference>
<sequence length="444" mass="52156">MRKTKLSENVANQIKLIRKSNKLVEARYKFDIWEMRVFVKMLTLIRPEDQDFAQYRINSTEIIHDFGLYDNGSIYKSIKEGAEKLLTKQVEIERIDEEGRKKRIKANLISSTESFVDENEGTDIILKFDPELRRHLLDLKEKYLTYDVRNILKLTSVYSIRIYELLKQYEGMIDESKQGYAKRKFSIDELKKVLGIEEGEYQLYGHFKNKIILKAQKDLESETDIRFEIEEEKSSRKIVSIIFLIYRNNKNSKKEPKSKKQITESVHPKFNKIYTKVKDFVSVEIVESWFKEIPYEQIEVGVGYALSQHKRGKVNDMVKYLQKMVRTEISPTIERKSIPTTAPIIRFENEEAVEEIAKLKSASDLVFNEICNDLLATNKTLKNQIMINMQNGLFAKFYNQSLSFEQNLKDPMVGGAMKGLIHQAFPEAFTEYDNMIKRLKQLEK</sequence>
<reference evidence="3" key="1">
    <citation type="journal article" date="2014" name="Int. J. Syst. Evol. Microbiol.">
        <title>Complete genome sequence of Corynebacterium casei LMG S-19264T (=DSM 44701T), isolated from a smear-ripened cheese.</title>
        <authorList>
            <consortium name="US DOE Joint Genome Institute (JGI-PGF)"/>
            <person name="Walter F."/>
            <person name="Albersmeier A."/>
            <person name="Kalinowski J."/>
            <person name="Ruckert C."/>
        </authorList>
    </citation>
    <scope>NUCLEOTIDE SEQUENCE</scope>
    <source>
        <strain evidence="3">CGMCC 1.15958</strain>
    </source>
</reference>
<dbReference type="Pfam" id="PF01051">
    <property type="entry name" value="Rep3_N"/>
    <property type="match status" value="1"/>
</dbReference>
<evidence type="ECO:0000259" key="2">
    <source>
        <dbReference type="Pfam" id="PF01051"/>
    </source>
</evidence>
<dbReference type="Gene3D" id="1.10.10.10">
    <property type="entry name" value="Winged helix-like DNA-binding domain superfamily/Winged helix DNA-binding domain"/>
    <property type="match status" value="2"/>
</dbReference>
<reference evidence="3" key="2">
    <citation type="submission" date="2020-09" db="EMBL/GenBank/DDBJ databases">
        <authorList>
            <person name="Sun Q."/>
            <person name="Zhou Y."/>
        </authorList>
    </citation>
    <scope>NUCLEOTIDE SEQUENCE</scope>
    <source>
        <strain evidence="3">CGMCC 1.15958</strain>
    </source>
</reference>
<dbReference type="AlphaFoldDB" id="A0A916Z7F9"/>
<dbReference type="SUPFAM" id="SSF46785">
    <property type="entry name" value="Winged helix' DNA-binding domain"/>
    <property type="match status" value="2"/>
</dbReference>
<accession>A0A916Z7F9</accession>
<evidence type="ECO:0000313" key="4">
    <source>
        <dbReference type="Proteomes" id="UP000609064"/>
    </source>
</evidence>
<evidence type="ECO:0000313" key="3">
    <source>
        <dbReference type="EMBL" id="GGD79911.1"/>
    </source>
</evidence>
<gene>
    <name evidence="3" type="ORF">GCM10011514_49900</name>
</gene>
<dbReference type="InterPro" id="IPR036388">
    <property type="entry name" value="WH-like_DNA-bd_sf"/>
</dbReference>
<keyword evidence="4" id="KW-1185">Reference proteome</keyword>
<evidence type="ECO:0000256" key="1">
    <source>
        <dbReference type="ARBA" id="ARBA00038283"/>
    </source>
</evidence>
<dbReference type="InterPro" id="IPR036390">
    <property type="entry name" value="WH_DNA-bd_sf"/>
</dbReference>
<dbReference type="EMBL" id="BMKK01000015">
    <property type="protein sequence ID" value="GGD79911.1"/>
    <property type="molecule type" value="Genomic_DNA"/>
</dbReference>
<organism evidence="3 4">
    <name type="scientific">Emticicia aquatilis</name>
    <dbReference type="NCBI Taxonomy" id="1537369"/>
    <lineage>
        <taxon>Bacteria</taxon>
        <taxon>Pseudomonadati</taxon>
        <taxon>Bacteroidota</taxon>
        <taxon>Cytophagia</taxon>
        <taxon>Cytophagales</taxon>
        <taxon>Leadbetterellaceae</taxon>
        <taxon>Emticicia</taxon>
    </lineage>
</organism>
<dbReference type="Proteomes" id="UP000609064">
    <property type="component" value="Unassembled WGS sequence"/>
</dbReference>
<protein>
    <recommendedName>
        <fullName evidence="2">Initiator Rep protein WH1 domain-containing protein</fullName>
    </recommendedName>
</protein>
<dbReference type="Pfam" id="PF21205">
    <property type="entry name" value="Rep3_C"/>
    <property type="match status" value="1"/>
</dbReference>
<comment type="caution">
    <text evidence="3">The sequence shown here is derived from an EMBL/GenBank/DDBJ whole genome shotgun (WGS) entry which is preliminary data.</text>
</comment>
<proteinExistence type="inferred from homology"/>
<name>A0A916Z7F9_9BACT</name>
<feature type="domain" description="Initiator Rep protein WH1" evidence="2">
    <location>
        <begin position="17"/>
        <end position="167"/>
    </location>
</feature>
<dbReference type="GO" id="GO:0006270">
    <property type="term" value="P:DNA replication initiation"/>
    <property type="evidence" value="ECO:0007669"/>
    <property type="project" value="InterPro"/>
</dbReference>
<dbReference type="GO" id="GO:0003887">
    <property type="term" value="F:DNA-directed DNA polymerase activity"/>
    <property type="evidence" value="ECO:0007669"/>
    <property type="project" value="InterPro"/>
</dbReference>
<dbReference type="RefSeq" id="WP_188770648.1">
    <property type="nucleotide sequence ID" value="NZ_BMKK01000015.1"/>
</dbReference>
<comment type="similarity">
    <text evidence="1">Belongs to the initiator RepB protein family.</text>
</comment>